<keyword evidence="1" id="KW-0472">Membrane</keyword>
<dbReference type="PANTHER" id="PTHR30273">
    <property type="entry name" value="PERIPLASMIC SIGNAL SENSOR AND SIGMA FACTOR ACTIVATOR FECR-RELATED"/>
    <property type="match status" value="1"/>
</dbReference>
<protein>
    <submittedName>
        <fullName evidence="4">FecR domain-containing protein</fullName>
    </submittedName>
</protein>
<feature type="transmembrane region" description="Helical" evidence="1">
    <location>
        <begin position="81"/>
        <end position="101"/>
    </location>
</feature>
<dbReference type="Pfam" id="PF04773">
    <property type="entry name" value="FecR"/>
    <property type="match status" value="1"/>
</dbReference>
<evidence type="ECO:0000313" key="4">
    <source>
        <dbReference type="EMBL" id="MFB5945333.1"/>
    </source>
</evidence>
<dbReference type="Gene3D" id="3.55.50.30">
    <property type="match status" value="1"/>
</dbReference>
<keyword evidence="5" id="KW-1185">Reference proteome</keyword>
<gene>
    <name evidence="4" type="ORF">WKR92_05785</name>
</gene>
<organism evidence="4 5">
    <name type="scientific">Albibacterium profundi</name>
    <dbReference type="NCBI Taxonomy" id="3134906"/>
    <lineage>
        <taxon>Bacteria</taxon>
        <taxon>Pseudomonadati</taxon>
        <taxon>Bacteroidota</taxon>
        <taxon>Sphingobacteriia</taxon>
        <taxon>Sphingobacteriales</taxon>
        <taxon>Sphingobacteriaceae</taxon>
        <taxon>Albibacterium</taxon>
    </lineage>
</organism>
<dbReference type="InterPro" id="IPR012373">
    <property type="entry name" value="Ferrdict_sens_TM"/>
</dbReference>
<dbReference type="InterPro" id="IPR032508">
    <property type="entry name" value="FecR_C"/>
</dbReference>
<evidence type="ECO:0000256" key="1">
    <source>
        <dbReference type="SAM" id="Phobius"/>
    </source>
</evidence>
<dbReference type="PANTHER" id="PTHR30273:SF2">
    <property type="entry name" value="PROTEIN FECR"/>
    <property type="match status" value="1"/>
</dbReference>
<proteinExistence type="predicted"/>
<evidence type="ECO:0000313" key="5">
    <source>
        <dbReference type="Proteomes" id="UP001580928"/>
    </source>
</evidence>
<dbReference type="EMBL" id="JBBVGT010000002">
    <property type="protein sequence ID" value="MFB5945333.1"/>
    <property type="molecule type" value="Genomic_DNA"/>
</dbReference>
<dbReference type="Proteomes" id="UP001580928">
    <property type="component" value="Unassembled WGS sequence"/>
</dbReference>
<reference evidence="4 5" key="1">
    <citation type="submission" date="2024-04" db="EMBL/GenBank/DDBJ databases">
        <title>Albibacterium profundi sp. nov., isolated from sediment of the Challenger Deep of Mariana Trench.</title>
        <authorList>
            <person name="Wang Y."/>
        </authorList>
    </citation>
    <scope>NUCLEOTIDE SEQUENCE [LARGE SCALE GENOMIC DNA]</scope>
    <source>
        <strain evidence="4 5">RHL897</strain>
    </source>
</reference>
<dbReference type="InterPro" id="IPR006860">
    <property type="entry name" value="FecR"/>
</dbReference>
<accession>A0ABV5CCR6</accession>
<dbReference type="RefSeq" id="WP_375556874.1">
    <property type="nucleotide sequence ID" value="NZ_JBBVGT010000002.1"/>
</dbReference>
<evidence type="ECO:0000259" key="2">
    <source>
        <dbReference type="Pfam" id="PF04773"/>
    </source>
</evidence>
<keyword evidence="1" id="KW-1133">Transmembrane helix</keyword>
<name>A0ABV5CCR6_9SPHI</name>
<feature type="domain" description="FecR protein" evidence="2">
    <location>
        <begin position="180"/>
        <end position="281"/>
    </location>
</feature>
<dbReference type="Gene3D" id="2.60.120.1440">
    <property type="match status" value="1"/>
</dbReference>
<dbReference type="Pfam" id="PF16344">
    <property type="entry name" value="FecR_C"/>
    <property type="match status" value="1"/>
</dbReference>
<feature type="domain" description="Protein FecR C-terminal" evidence="3">
    <location>
        <begin position="326"/>
        <end position="389"/>
    </location>
</feature>
<evidence type="ECO:0000259" key="3">
    <source>
        <dbReference type="Pfam" id="PF16344"/>
    </source>
</evidence>
<sequence length="404" mass="45771">MTKERLSYLIDICKTPRATSSEREELDQWYKHFGRKRDFLDGFNELEQTNIRSRIWRELISRPELASLNNGQKRKHTEWRWTLKVAVIAIAVLSLGLFLYLQQSIDLGSDEMVKNEIVVSPGGNKAILTLENGTKIDLKTIAVGEAIQEEGFKVVKNEDGAISYTVLDHVLGQEDAPFNTMSTPRGGQFKVTLPDGSLVWLNSASSIRYQTSFDDNERVVYLTGEAYFEIKPQLSANGKKKVPFIVSTANQEIEVLGTHFNVTAYEDDASTQTTLLEGKVRLTAIADDLSKVERILNVGETVRWDRNEFIDEQIPADKAVAWTKGKFVFTGENITEIMKRIGRWYDVNVVYNGNMKGVNFTGSLSQYDNIDKVLEKLALTGIVRFEVNEVKKANGLERRVTVMR</sequence>
<comment type="caution">
    <text evidence="4">The sequence shown here is derived from an EMBL/GenBank/DDBJ whole genome shotgun (WGS) entry which is preliminary data.</text>
</comment>
<keyword evidence="1" id="KW-0812">Transmembrane</keyword>